<dbReference type="GO" id="GO:0005524">
    <property type="term" value="F:ATP binding"/>
    <property type="evidence" value="ECO:0007669"/>
    <property type="project" value="InterPro"/>
</dbReference>
<dbReference type="GO" id="GO:0016887">
    <property type="term" value="F:ATP hydrolysis activity"/>
    <property type="evidence" value="ECO:0007669"/>
    <property type="project" value="InterPro"/>
</dbReference>
<dbReference type="InterPro" id="IPR001404">
    <property type="entry name" value="Hsp90_fam"/>
</dbReference>
<dbReference type="SUPFAM" id="SSF54211">
    <property type="entry name" value="Ribosomal protein S5 domain 2-like"/>
    <property type="match status" value="1"/>
</dbReference>
<comment type="caution">
    <text evidence="3">The sequence shown here is derived from an EMBL/GenBank/DDBJ whole genome shotgun (WGS) entry which is preliminary data.</text>
</comment>
<dbReference type="InterPro" id="IPR020568">
    <property type="entry name" value="Ribosomal_Su5_D2-typ_SF"/>
</dbReference>
<dbReference type="EMBL" id="CAJNNW010034931">
    <property type="protein sequence ID" value="CAE8724646.1"/>
    <property type="molecule type" value="Genomic_DNA"/>
</dbReference>
<comment type="similarity">
    <text evidence="1">Belongs to the heat shock protein 90 family.</text>
</comment>
<reference evidence="3" key="1">
    <citation type="submission" date="2021-02" db="EMBL/GenBank/DDBJ databases">
        <authorList>
            <person name="Dougan E. K."/>
            <person name="Rhodes N."/>
            <person name="Thang M."/>
            <person name="Chan C."/>
        </authorList>
    </citation>
    <scope>NUCLEOTIDE SEQUENCE</scope>
</reference>
<sequence>MEPLCFSLSPIIYTMDKYYSTFRHAIQNCPPSSAEKFMQKRREMFAEFAQKKDNCAKSYKQYGKCLKFGLYDGSTSPTTVSALLRTSVTNIRDKKTSLNEYVDRIQERKRHLLHLWHEHHTGVTISIPRDPAHEVPRGFMQGGPHGKVHCAAAQGFCRQGANEDDEKKKLEELNDDCVVFGV</sequence>
<dbReference type="GO" id="GO:0051082">
    <property type="term" value="F:unfolded protein binding"/>
    <property type="evidence" value="ECO:0007669"/>
    <property type="project" value="InterPro"/>
</dbReference>
<evidence type="ECO:0000256" key="1">
    <source>
        <dbReference type="ARBA" id="ARBA00008239"/>
    </source>
</evidence>
<evidence type="ECO:0000313" key="3">
    <source>
        <dbReference type="EMBL" id="CAE8724646.1"/>
    </source>
</evidence>
<accession>A0A813LI83</accession>
<dbReference type="Pfam" id="PF00183">
    <property type="entry name" value="HSP90"/>
    <property type="match status" value="1"/>
</dbReference>
<keyword evidence="2" id="KW-0143">Chaperone</keyword>
<gene>
    <name evidence="3" type="ORF">PGLA2088_LOCUS43799</name>
</gene>
<dbReference type="Proteomes" id="UP000626109">
    <property type="component" value="Unassembled WGS sequence"/>
</dbReference>
<dbReference type="GO" id="GO:0140662">
    <property type="term" value="F:ATP-dependent protein folding chaperone"/>
    <property type="evidence" value="ECO:0007669"/>
    <property type="project" value="InterPro"/>
</dbReference>
<dbReference type="Gene3D" id="3.40.50.11260">
    <property type="match status" value="1"/>
</dbReference>
<name>A0A813LI83_POLGL</name>
<dbReference type="AlphaFoldDB" id="A0A813LI83"/>
<evidence type="ECO:0000256" key="2">
    <source>
        <dbReference type="ARBA" id="ARBA00023186"/>
    </source>
</evidence>
<evidence type="ECO:0000313" key="4">
    <source>
        <dbReference type="Proteomes" id="UP000626109"/>
    </source>
</evidence>
<proteinExistence type="inferred from homology"/>
<protein>
    <submittedName>
        <fullName evidence="3">Uncharacterized protein</fullName>
    </submittedName>
</protein>
<organism evidence="3 4">
    <name type="scientific">Polarella glacialis</name>
    <name type="common">Dinoflagellate</name>
    <dbReference type="NCBI Taxonomy" id="89957"/>
    <lineage>
        <taxon>Eukaryota</taxon>
        <taxon>Sar</taxon>
        <taxon>Alveolata</taxon>
        <taxon>Dinophyceae</taxon>
        <taxon>Suessiales</taxon>
        <taxon>Suessiaceae</taxon>
        <taxon>Polarella</taxon>
    </lineage>
</organism>